<comment type="caution">
    <text evidence="2">The sequence shown here is derived from an EMBL/GenBank/DDBJ whole genome shotgun (WGS) entry which is preliminary data.</text>
</comment>
<evidence type="ECO:0000313" key="3">
    <source>
        <dbReference type="Proteomes" id="UP001595690"/>
    </source>
</evidence>
<name>A0ABV8BZH5_9PSEU</name>
<keyword evidence="3" id="KW-1185">Reference proteome</keyword>
<dbReference type="EMBL" id="JBHRZI010000022">
    <property type="protein sequence ID" value="MFC3895142.1"/>
    <property type="molecule type" value="Genomic_DNA"/>
</dbReference>
<evidence type="ECO:0000256" key="1">
    <source>
        <dbReference type="SAM" id="SignalP"/>
    </source>
</evidence>
<organism evidence="2 3">
    <name type="scientific">Lentzea rhizosphaerae</name>
    <dbReference type="NCBI Taxonomy" id="2041025"/>
    <lineage>
        <taxon>Bacteria</taxon>
        <taxon>Bacillati</taxon>
        <taxon>Actinomycetota</taxon>
        <taxon>Actinomycetes</taxon>
        <taxon>Pseudonocardiales</taxon>
        <taxon>Pseudonocardiaceae</taxon>
        <taxon>Lentzea</taxon>
    </lineage>
</organism>
<evidence type="ECO:0000313" key="2">
    <source>
        <dbReference type="EMBL" id="MFC3895142.1"/>
    </source>
</evidence>
<accession>A0ABV8BZH5</accession>
<feature type="signal peptide" evidence="1">
    <location>
        <begin position="1"/>
        <end position="27"/>
    </location>
</feature>
<protein>
    <submittedName>
        <fullName evidence="2">Uncharacterized protein</fullName>
    </submittedName>
</protein>
<reference evidence="3" key="1">
    <citation type="journal article" date="2019" name="Int. J. Syst. Evol. Microbiol.">
        <title>The Global Catalogue of Microorganisms (GCM) 10K type strain sequencing project: providing services to taxonomists for standard genome sequencing and annotation.</title>
        <authorList>
            <consortium name="The Broad Institute Genomics Platform"/>
            <consortium name="The Broad Institute Genome Sequencing Center for Infectious Disease"/>
            <person name="Wu L."/>
            <person name="Ma J."/>
        </authorList>
    </citation>
    <scope>NUCLEOTIDE SEQUENCE [LARGE SCALE GENOMIC DNA]</scope>
    <source>
        <strain evidence="3">CGMCC 4.7405</strain>
    </source>
</reference>
<gene>
    <name evidence="2" type="ORF">ACFOWZ_26975</name>
</gene>
<proteinExistence type="predicted"/>
<keyword evidence="1" id="KW-0732">Signal</keyword>
<sequence>MKSRNIVLAMVGASLALAGVAAPAASADDVTRKSASCDSPSGKKINVSWGSGSQTTTVYYNNHCNENRALSFAFNGFGGTTIWKCFVAPAKDKGSKKIEPANPKGLIINGTKC</sequence>
<dbReference type="RefSeq" id="WP_382376685.1">
    <property type="nucleotide sequence ID" value="NZ_JBHRZI010000022.1"/>
</dbReference>
<dbReference type="Proteomes" id="UP001595690">
    <property type="component" value="Unassembled WGS sequence"/>
</dbReference>
<feature type="chain" id="PRO_5045219715" evidence="1">
    <location>
        <begin position="28"/>
        <end position="113"/>
    </location>
</feature>